<organism evidence="2 3">
    <name type="scientific">Psychroflexus planctonicus</name>
    <dbReference type="NCBI Taxonomy" id="1526575"/>
    <lineage>
        <taxon>Bacteria</taxon>
        <taxon>Pseudomonadati</taxon>
        <taxon>Bacteroidota</taxon>
        <taxon>Flavobacteriia</taxon>
        <taxon>Flavobacteriales</taxon>
        <taxon>Flavobacteriaceae</taxon>
        <taxon>Psychroflexus</taxon>
    </lineage>
</organism>
<gene>
    <name evidence="2" type="ORF">GCM10010832_08790</name>
</gene>
<accession>A0ABQ1SGR0</accession>
<evidence type="ECO:0000256" key="1">
    <source>
        <dbReference type="SAM" id="SignalP"/>
    </source>
</evidence>
<feature type="signal peptide" evidence="1">
    <location>
        <begin position="1"/>
        <end position="21"/>
    </location>
</feature>
<reference evidence="3" key="1">
    <citation type="journal article" date="2019" name="Int. J. Syst. Evol. Microbiol.">
        <title>The Global Catalogue of Microorganisms (GCM) 10K type strain sequencing project: providing services to taxonomists for standard genome sequencing and annotation.</title>
        <authorList>
            <consortium name="The Broad Institute Genomics Platform"/>
            <consortium name="The Broad Institute Genome Sequencing Center for Infectious Disease"/>
            <person name="Wu L."/>
            <person name="Ma J."/>
        </authorList>
    </citation>
    <scope>NUCLEOTIDE SEQUENCE [LARGE SCALE GENOMIC DNA]</scope>
    <source>
        <strain evidence="3">CGMCC 1.12931</strain>
    </source>
</reference>
<keyword evidence="3" id="KW-1185">Reference proteome</keyword>
<keyword evidence="1" id="KW-0732">Signal</keyword>
<name>A0ABQ1SGR0_9FLAO</name>
<evidence type="ECO:0000313" key="3">
    <source>
        <dbReference type="Proteomes" id="UP000599179"/>
    </source>
</evidence>
<sequence>MKKVVFLILSFSFLMHFSANAQEFDCQVVVDAKQTGKLQLTIFDNLEKAIQEFVNQKKWTDKQYKDHQKLKCSMFILITSYDSDNFTGSIQFQASRPVFGSDYSTPLLNVNDRNFSFRYTEFQPLNFNPNSFETNLMSVVAYYLNTSLGLDADSFEPLGGTSYYEQAQQIANAAQSANATGWGGRGSSGDFNRFNINRDLLAQNFSTFREALYVYHREGLDVMHEDIDLGKEKIIASLNMIQEVNKTRPNSALIRTFFDAKAGEIQMILKDGPKKDIASIKEALYKMAPVHNRLWKEIK</sequence>
<dbReference type="Proteomes" id="UP000599179">
    <property type="component" value="Unassembled WGS sequence"/>
</dbReference>
<dbReference type="RefSeq" id="WP_188457884.1">
    <property type="nucleotide sequence ID" value="NZ_BMGM01000003.1"/>
</dbReference>
<dbReference type="Pfam" id="PF16119">
    <property type="entry name" value="DUF4835"/>
    <property type="match status" value="1"/>
</dbReference>
<protein>
    <submittedName>
        <fullName evidence="2">DUF4835 domain-containing protein</fullName>
    </submittedName>
</protein>
<proteinExistence type="predicted"/>
<dbReference type="EMBL" id="BMGM01000003">
    <property type="protein sequence ID" value="GGE30565.1"/>
    <property type="molecule type" value="Genomic_DNA"/>
</dbReference>
<feature type="chain" id="PRO_5045634181" evidence="1">
    <location>
        <begin position="22"/>
        <end position="299"/>
    </location>
</feature>
<evidence type="ECO:0000313" key="2">
    <source>
        <dbReference type="EMBL" id="GGE30565.1"/>
    </source>
</evidence>
<dbReference type="InterPro" id="IPR032274">
    <property type="entry name" value="DUF4835"/>
</dbReference>
<comment type="caution">
    <text evidence="2">The sequence shown here is derived from an EMBL/GenBank/DDBJ whole genome shotgun (WGS) entry which is preliminary data.</text>
</comment>